<feature type="region of interest" description="Disordered" evidence="1">
    <location>
        <begin position="157"/>
        <end position="186"/>
    </location>
</feature>
<evidence type="ECO:0008006" key="4">
    <source>
        <dbReference type="Google" id="ProtNLM"/>
    </source>
</evidence>
<reference evidence="3" key="1">
    <citation type="journal article" date="2019" name="Int. J. Syst. Evol. Microbiol.">
        <title>The Global Catalogue of Microorganisms (GCM) 10K type strain sequencing project: providing services to taxonomists for standard genome sequencing and annotation.</title>
        <authorList>
            <consortium name="The Broad Institute Genomics Platform"/>
            <consortium name="The Broad Institute Genome Sequencing Center for Infectious Disease"/>
            <person name="Wu L."/>
            <person name="Ma J."/>
        </authorList>
    </citation>
    <scope>NUCLEOTIDE SEQUENCE [LARGE SCALE GENOMIC DNA]</scope>
    <source>
        <strain evidence="3">JCM 15443</strain>
    </source>
</reference>
<protein>
    <recommendedName>
        <fullName evidence="4">DUF4157 domain-containing protein</fullName>
    </recommendedName>
</protein>
<evidence type="ECO:0000256" key="1">
    <source>
        <dbReference type="SAM" id="MobiDB-lite"/>
    </source>
</evidence>
<organism evidence="2 3">
    <name type="scientific">Deinococcus aerophilus</name>
    <dbReference type="NCBI Taxonomy" id="522488"/>
    <lineage>
        <taxon>Bacteria</taxon>
        <taxon>Thermotogati</taxon>
        <taxon>Deinococcota</taxon>
        <taxon>Deinococci</taxon>
        <taxon>Deinococcales</taxon>
        <taxon>Deinococcaceae</taxon>
        <taxon>Deinococcus</taxon>
    </lineage>
</organism>
<evidence type="ECO:0000313" key="2">
    <source>
        <dbReference type="EMBL" id="GGM00492.1"/>
    </source>
</evidence>
<evidence type="ECO:0000313" key="3">
    <source>
        <dbReference type="Proteomes" id="UP000661918"/>
    </source>
</evidence>
<gene>
    <name evidence="2" type="ORF">GCM10010841_06370</name>
</gene>
<name>A0ABQ2GKI2_9DEIO</name>
<dbReference type="RefSeq" id="WP_188901268.1">
    <property type="nucleotide sequence ID" value="NZ_BMOM01000003.1"/>
</dbReference>
<dbReference type="Proteomes" id="UP000661918">
    <property type="component" value="Unassembled WGS sequence"/>
</dbReference>
<proteinExistence type="predicted"/>
<accession>A0ABQ2GKI2</accession>
<sequence length="220" mass="22856">MGRAGRWSAALTLVALWAAALYPTVLCPALAGPVAGATRVQRGGLSVSYTDPRDRLQLGAVFRAWEAAVRDLGALGLSPPGQVTLEAAGSAAEFAQQTGKSGTTAASTRGAAISTQRLTALAQAGRLPATVRHEAFHTAQPPGLPRWLAEGLARTFSGEARSDPPGPTGLAGLSGPALDARLQDRDPARQRAAYLEATRRAQRQVKAGGWRAVLGRPPVR</sequence>
<dbReference type="EMBL" id="BMOM01000003">
    <property type="protein sequence ID" value="GGM00492.1"/>
    <property type="molecule type" value="Genomic_DNA"/>
</dbReference>
<keyword evidence="3" id="KW-1185">Reference proteome</keyword>
<comment type="caution">
    <text evidence="2">The sequence shown here is derived from an EMBL/GenBank/DDBJ whole genome shotgun (WGS) entry which is preliminary data.</text>
</comment>